<organism evidence="7 8">
    <name type="scientific">Aspergillus niger</name>
    <dbReference type="NCBI Taxonomy" id="5061"/>
    <lineage>
        <taxon>Eukaryota</taxon>
        <taxon>Fungi</taxon>
        <taxon>Dikarya</taxon>
        <taxon>Ascomycota</taxon>
        <taxon>Pezizomycotina</taxon>
        <taxon>Eurotiomycetes</taxon>
        <taxon>Eurotiomycetidae</taxon>
        <taxon>Eurotiales</taxon>
        <taxon>Aspergillaceae</taxon>
        <taxon>Aspergillus</taxon>
        <taxon>Aspergillus subgen. Circumdati</taxon>
    </lineage>
</organism>
<dbReference type="VEuPathDB" id="FungiDB:M747DRAFT_273634"/>
<reference evidence="8" key="1">
    <citation type="submission" date="2018-10" db="EMBL/GenBank/DDBJ databases">
        <title>FDA dAtabase for Regulatory Grade micrObial Sequences (FDA-ARGOS): Supporting development and validation of Infectious Disease Dx tests.</title>
        <authorList>
            <person name="Kerrigan L."/>
            <person name="Tallon L."/>
            <person name="Sadzewicz L."/>
            <person name="Sengamalay N."/>
            <person name="Ott S."/>
            <person name="Godinez A."/>
            <person name="Nagaraj S."/>
            <person name="Vavikolanu K."/>
            <person name="Nadendla S."/>
            <person name="George J."/>
            <person name="Sichtig H."/>
        </authorList>
    </citation>
    <scope>NUCLEOTIDE SEQUENCE [LARGE SCALE GENOMIC DNA]</scope>
    <source>
        <strain evidence="8">FDAARGOS_311</strain>
    </source>
</reference>
<proteinExistence type="predicted"/>
<evidence type="ECO:0000313" key="8">
    <source>
        <dbReference type="Proteomes" id="UP000197666"/>
    </source>
</evidence>
<comment type="subcellular location">
    <subcellularLocation>
        <location evidence="1">Membrane</location>
        <topology evidence="1">Multi-pass membrane protein</topology>
    </subcellularLocation>
</comment>
<accession>A0A505IC80</accession>
<dbReference type="VEuPathDB" id="FungiDB:An13g02090"/>
<feature type="transmembrane region" description="Helical" evidence="6">
    <location>
        <begin position="367"/>
        <end position="386"/>
    </location>
</feature>
<feature type="transmembrane region" description="Helical" evidence="6">
    <location>
        <begin position="335"/>
        <end position="355"/>
    </location>
</feature>
<feature type="transmembrane region" description="Helical" evidence="6">
    <location>
        <begin position="271"/>
        <end position="295"/>
    </location>
</feature>
<dbReference type="GO" id="GO:0022857">
    <property type="term" value="F:transmembrane transporter activity"/>
    <property type="evidence" value="ECO:0007669"/>
    <property type="project" value="InterPro"/>
</dbReference>
<keyword evidence="5 6" id="KW-0472">Membrane</keyword>
<dbReference type="VEuPathDB" id="FungiDB:ATCC64974_71930"/>
<feature type="transmembrane region" description="Helical" evidence="6">
    <location>
        <begin position="55"/>
        <end position="82"/>
    </location>
</feature>
<feature type="transmembrane region" description="Helical" evidence="6">
    <location>
        <begin position="201"/>
        <end position="222"/>
    </location>
</feature>
<evidence type="ECO:0000256" key="1">
    <source>
        <dbReference type="ARBA" id="ARBA00004141"/>
    </source>
</evidence>
<keyword evidence="3 6" id="KW-0812">Transmembrane</keyword>
<dbReference type="Pfam" id="PF11951">
    <property type="entry name" value="Fungal_trans_2"/>
    <property type="match status" value="1"/>
</dbReference>
<keyword evidence="4 6" id="KW-1133">Transmembrane helix</keyword>
<feature type="transmembrane region" description="Helical" evidence="6">
    <location>
        <begin position="171"/>
        <end position="189"/>
    </location>
</feature>
<dbReference type="VEuPathDB" id="FungiDB:An13g02100"/>
<name>A0A505IC80_ASPNG</name>
<dbReference type="Proteomes" id="UP000197666">
    <property type="component" value="Unassembled WGS sequence"/>
</dbReference>
<comment type="caution">
    <text evidence="7">The sequence shown here is derived from an EMBL/GenBank/DDBJ whole genome shotgun (WGS) entry which is preliminary data.</text>
</comment>
<dbReference type="PANTHER" id="PTHR43791:SF41">
    <property type="entry name" value="MAJOR FACILITATOR SUPERFAMILY (MFS) PROFILE DOMAIN-CONTAINING PROTEIN"/>
    <property type="match status" value="1"/>
</dbReference>
<evidence type="ECO:0000256" key="4">
    <source>
        <dbReference type="ARBA" id="ARBA00022989"/>
    </source>
</evidence>
<dbReference type="InterPro" id="IPR021858">
    <property type="entry name" value="Fun_TF"/>
</dbReference>
<dbReference type="AlphaFoldDB" id="A0A505IC80"/>
<evidence type="ECO:0000313" key="7">
    <source>
        <dbReference type="EMBL" id="TPR05695.1"/>
    </source>
</evidence>
<sequence length="869" mass="97522">MGETNTAVEMSTLPLGKMEIEKEVDGAASYLAHSTSYPPMTLEVERKLLRKIDCILVPMLLLTATLGAVDKVALSTAAIYGLEKGHHWDVPFFLPRTATPIRKISFFVLPRLVLLSSADTRIEKLERADGAEVFYGDIPNLGYLEAIIVPTISLIVAGFYKKAEQPPRNAIVFAAFSSVINGFLSWAVGHIPDSAPLAIWQYLYLIVGSLSAVWSITAFVLLPESPMNAFFFTDQESFYATQRLAENQTGIINKEWKREQALEAVLDAKTWILFSFNIAINIPNGGLTTFSGILINNLGFTAVKASLLNMPTGVMSTLSAFSFSWLAARWTNRRCLVTMMACCLPIAGSALVYSLPRTNVAGQIVGIYLLYTYFGPYVVALGLRCIGDLPRCTRCRTLDLTCEEFTFVEEPVEQGISLGRRGTWSKQQRSILDLPASKPAHREMVSLDEYSGRWVFLNLTVKNYLEDTGEVDYDSDNEDTVMQDLSGESDDALQLRSVLSHPLSEYSHSESYLLQYFIQSIGPDCSLSSIDNPYITLLTPLAFCHPALRNAMVSVAANQLRLLGDARYANEAALYKNRAIQGLQQAVELQNIDDGIIGTILMLCFYDISDKCDSSWVKHLEAGLDLLDCLPCSASSSQGLRRFFQMYFVAHAIMRRTASPGMMYENGRYGWSENDNLDEIDTIMGCSRRLMGMINDISDLPSDEHMKTINAGPADTYISRANRLACSLINLTQTLPPHLQHREDIARIAETKRLAALLYLIERVGSTTYRRQFIPRTDKRTLVNKMIDLIQSLPDSATLLWPLYVLGQTALDDQDHRRFVMDRLERIERTRNLGSVRRARTAMKDTFRIMDMRYTVRRRDGRFENISLA</sequence>
<dbReference type="EMBL" id="NKJJ02000011">
    <property type="protein sequence ID" value="TPR05695.1"/>
    <property type="molecule type" value="Genomic_DNA"/>
</dbReference>
<dbReference type="GO" id="GO:0016020">
    <property type="term" value="C:membrane"/>
    <property type="evidence" value="ECO:0007669"/>
    <property type="project" value="UniProtKB-SubCell"/>
</dbReference>
<dbReference type="VEuPathDB" id="FungiDB:ASPNIDRAFT2_1081905"/>
<dbReference type="VEuPathDB" id="FungiDB:M747DRAFT_263452"/>
<evidence type="ECO:0000256" key="6">
    <source>
        <dbReference type="SAM" id="Phobius"/>
    </source>
</evidence>
<feature type="transmembrane region" description="Helical" evidence="6">
    <location>
        <begin position="307"/>
        <end position="328"/>
    </location>
</feature>
<gene>
    <name evidence="7" type="ORF">CAN33_0010745</name>
</gene>
<dbReference type="Pfam" id="PF07690">
    <property type="entry name" value="MFS_1"/>
    <property type="match status" value="1"/>
</dbReference>
<dbReference type="InterPro" id="IPR011701">
    <property type="entry name" value="MFS"/>
</dbReference>
<feature type="transmembrane region" description="Helical" evidence="6">
    <location>
        <begin position="141"/>
        <end position="159"/>
    </location>
</feature>
<dbReference type="SUPFAM" id="SSF103473">
    <property type="entry name" value="MFS general substrate transporter"/>
    <property type="match status" value="1"/>
</dbReference>
<keyword evidence="2" id="KW-0813">Transport</keyword>
<evidence type="ECO:0000256" key="2">
    <source>
        <dbReference type="ARBA" id="ARBA00022448"/>
    </source>
</evidence>
<evidence type="ECO:0000256" key="3">
    <source>
        <dbReference type="ARBA" id="ARBA00022692"/>
    </source>
</evidence>
<dbReference type="PANTHER" id="PTHR43791">
    <property type="entry name" value="PERMEASE-RELATED"/>
    <property type="match status" value="1"/>
</dbReference>
<protein>
    <submittedName>
        <fullName evidence="7">Fungal Zn(2)-Cys(6) binuclear cluster domain family protein</fullName>
    </submittedName>
</protein>
<dbReference type="Gene3D" id="1.20.1250.20">
    <property type="entry name" value="MFS general substrate transporter like domains"/>
    <property type="match status" value="1"/>
</dbReference>
<dbReference type="VEuPathDB" id="FungiDB:ATCC64974_25200"/>
<dbReference type="InterPro" id="IPR036259">
    <property type="entry name" value="MFS_trans_sf"/>
</dbReference>
<evidence type="ECO:0000256" key="5">
    <source>
        <dbReference type="ARBA" id="ARBA00023136"/>
    </source>
</evidence>